<gene>
    <name evidence="1" type="ORF">RN001_012168</name>
</gene>
<organism evidence="1 2">
    <name type="scientific">Aquatica leii</name>
    <dbReference type="NCBI Taxonomy" id="1421715"/>
    <lineage>
        <taxon>Eukaryota</taxon>
        <taxon>Metazoa</taxon>
        <taxon>Ecdysozoa</taxon>
        <taxon>Arthropoda</taxon>
        <taxon>Hexapoda</taxon>
        <taxon>Insecta</taxon>
        <taxon>Pterygota</taxon>
        <taxon>Neoptera</taxon>
        <taxon>Endopterygota</taxon>
        <taxon>Coleoptera</taxon>
        <taxon>Polyphaga</taxon>
        <taxon>Elateriformia</taxon>
        <taxon>Elateroidea</taxon>
        <taxon>Lampyridae</taxon>
        <taxon>Luciolinae</taxon>
        <taxon>Aquatica</taxon>
    </lineage>
</organism>
<reference evidence="2" key="1">
    <citation type="submission" date="2023-01" db="EMBL/GenBank/DDBJ databases">
        <title>Key to firefly adult light organ development and bioluminescence: homeobox transcription factors regulate luciferase expression and transportation to peroxisome.</title>
        <authorList>
            <person name="Fu X."/>
        </authorList>
    </citation>
    <scope>NUCLEOTIDE SEQUENCE [LARGE SCALE GENOMIC DNA]</scope>
</reference>
<dbReference type="Proteomes" id="UP001353858">
    <property type="component" value="Unassembled WGS sequence"/>
</dbReference>
<proteinExistence type="predicted"/>
<dbReference type="EMBL" id="JARPUR010000005">
    <property type="protein sequence ID" value="KAK4875746.1"/>
    <property type="molecule type" value="Genomic_DNA"/>
</dbReference>
<dbReference type="AlphaFoldDB" id="A0AAN7S7N6"/>
<evidence type="ECO:0000313" key="2">
    <source>
        <dbReference type="Proteomes" id="UP001353858"/>
    </source>
</evidence>
<sequence>MTGLQLSMPKKKRSPESLQLNSTYAKYTTLSVQGAKASELSGIGKSTVFNQFSKNWRKYNPTLTEEEFKTLTSNWFRRAGTRLNRIKKSANQIEKEPNDPQIDNFI</sequence>
<protein>
    <submittedName>
        <fullName evidence="1">Uncharacterized protein</fullName>
    </submittedName>
</protein>
<comment type="caution">
    <text evidence="1">The sequence shown here is derived from an EMBL/GenBank/DDBJ whole genome shotgun (WGS) entry which is preliminary data.</text>
</comment>
<evidence type="ECO:0000313" key="1">
    <source>
        <dbReference type="EMBL" id="KAK4875746.1"/>
    </source>
</evidence>
<keyword evidence="2" id="KW-1185">Reference proteome</keyword>
<name>A0AAN7S7N6_9COLE</name>
<accession>A0AAN7S7N6</accession>